<organism evidence="2 3">
    <name type="scientific">Mucilaginibacter xinganensis</name>
    <dbReference type="NCBI Taxonomy" id="1234841"/>
    <lineage>
        <taxon>Bacteria</taxon>
        <taxon>Pseudomonadati</taxon>
        <taxon>Bacteroidota</taxon>
        <taxon>Sphingobacteriia</taxon>
        <taxon>Sphingobacteriales</taxon>
        <taxon>Sphingobacteriaceae</taxon>
        <taxon>Mucilaginibacter</taxon>
    </lineage>
</organism>
<proteinExistence type="predicted"/>
<keyword evidence="3" id="KW-1185">Reference proteome</keyword>
<dbReference type="AlphaFoldDB" id="A0A223P0G0"/>
<dbReference type="EMBL" id="CP022743">
    <property type="protein sequence ID" value="ASU35308.1"/>
    <property type="molecule type" value="Genomic_DNA"/>
</dbReference>
<name>A0A223P0G0_9SPHI</name>
<dbReference type="KEGG" id="muc:MuYL_3423"/>
<evidence type="ECO:0000256" key="1">
    <source>
        <dbReference type="SAM" id="Phobius"/>
    </source>
</evidence>
<sequence length="46" mass="5516">MYYYVGLFFVVVVVKVDVVLGVQWLKLFYTHYKPSKSYLKPSEFFS</sequence>
<dbReference type="Proteomes" id="UP000215002">
    <property type="component" value="Chromosome"/>
</dbReference>
<protein>
    <submittedName>
        <fullName evidence="2">Uncharacterized protein</fullName>
    </submittedName>
</protein>
<evidence type="ECO:0000313" key="2">
    <source>
        <dbReference type="EMBL" id="ASU35308.1"/>
    </source>
</evidence>
<feature type="transmembrane region" description="Helical" evidence="1">
    <location>
        <begin position="6"/>
        <end position="29"/>
    </location>
</feature>
<accession>A0A223P0G0</accession>
<keyword evidence="1" id="KW-1133">Transmembrane helix</keyword>
<keyword evidence="1" id="KW-0472">Membrane</keyword>
<evidence type="ECO:0000313" key="3">
    <source>
        <dbReference type="Proteomes" id="UP000215002"/>
    </source>
</evidence>
<reference evidence="2 3" key="1">
    <citation type="submission" date="2017-08" db="EMBL/GenBank/DDBJ databases">
        <title>Complete genome sequence of Mucilaginibacter sp. strain BJC16-A31.</title>
        <authorList>
            <consortium name="Henan University of Science and Technology"/>
            <person name="You X."/>
        </authorList>
    </citation>
    <scope>NUCLEOTIDE SEQUENCE [LARGE SCALE GENOMIC DNA]</scope>
    <source>
        <strain evidence="2 3">BJC16-A31</strain>
    </source>
</reference>
<keyword evidence="1" id="KW-0812">Transmembrane</keyword>
<gene>
    <name evidence="2" type="ORF">MuYL_3423</name>
</gene>